<keyword evidence="2" id="KW-0496">Mitochondrion</keyword>
<dbReference type="EMBL" id="MZ748292">
    <property type="protein sequence ID" value="UBS94001.1"/>
    <property type="molecule type" value="Genomic_DNA"/>
</dbReference>
<name>A0A8K1HZA6_9HEMI</name>
<reference evidence="2" key="1">
    <citation type="journal article" date="2021" name="Mitochondrial DNA Part B Resour">
        <title>The complete mitochondrial genome and phylogenetic analysis of the Hawaiian planthoppers Iolania perkinsi and Oliarus cf filicicola (Hemiptera: Cixiidae).</title>
        <authorList>
            <person name="Chong R.A."/>
            <person name="Steck M."/>
            <person name="Porter M.L."/>
        </authorList>
    </citation>
    <scope>NUCLEOTIDE SEQUENCE</scope>
    <source>
        <tissue evidence="2">Hind limbs</tissue>
    </source>
</reference>
<proteinExistence type="predicted"/>
<keyword evidence="1" id="KW-0472">Membrane</keyword>
<organism evidence="2">
    <name type="scientific">Iolania perkinsi</name>
    <dbReference type="NCBI Taxonomy" id="2831208"/>
    <lineage>
        <taxon>Eukaryota</taxon>
        <taxon>Metazoa</taxon>
        <taxon>Ecdysozoa</taxon>
        <taxon>Arthropoda</taxon>
        <taxon>Hexapoda</taxon>
        <taxon>Insecta</taxon>
        <taxon>Pterygota</taxon>
        <taxon>Neoptera</taxon>
        <taxon>Paraneoptera</taxon>
        <taxon>Hemiptera</taxon>
        <taxon>Auchenorrhyncha</taxon>
        <taxon>Fulgoroidea</taxon>
        <taxon>Cixiidae</taxon>
        <taxon>Iolania</taxon>
    </lineage>
</organism>
<dbReference type="AlphaFoldDB" id="A0A8K1HZA6"/>
<keyword evidence="1" id="KW-1133">Transmembrane helix</keyword>
<feature type="transmembrane region" description="Helical" evidence="1">
    <location>
        <begin position="75"/>
        <end position="93"/>
    </location>
</feature>
<feature type="transmembrane region" description="Helical" evidence="1">
    <location>
        <begin position="42"/>
        <end position="63"/>
    </location>
</feature>
<feature type="transmembrane region" description="Helical" evidence="1">
    <location>
        <begin position="130"/>
        <end position="150"/>
    </location>
</feature>
<gene>
    <name evidence="2" type="primary">ND6</name>
</gene>
<keyword evidence="1" id="KW-0812">Transmembrane</keyword>
<evidence type="ECO:0000313" key="2">
    <source>
        <dbReference type="EMBL" id="UBS94001.1"/>
    </source>
</evidence>
<sequence>MMMLSMNMIFISPFLKHPISLGSLILMQSILTSTSSMLMSKNSWFSFILFITFSGGLMIMFIYMSSIASNEKFKFSIKLLTMILIMNMVLMLYKDKMLLFSNKWMESTIQFQTNEEKLSILKFLTSSKKFLSKMLIVIILITLISVTNIVNSFEGPLKKTYEKIYTKNNTN</sequence>
<protein>
    <submittedName>
        <fullName evidence="2">NADH dehydrogenase subunit 6</fullName>
    </submittedName>
</protein>
<evidence type="ECO:0000256" key="1">
    <source>
        <dbReference type="SAM" id="Phobius"/>
    </source>
</evidence>
<geneLocation type="mitochondrion" evidence="2"/>
<accession>A0A8K1HZA6</accession>